<accession>A0ABR7G4K0</accession>
<comment type="caution">
    <text evidence="1">The sequence shown here is derived from an EMBL/GenBank/DDBJ whole genome shotgun (WGS) entry which is preliminary data.</text>
</comment>
<name>A0ABR7G4K0_9FIRM</name>
<sequence>MYEYLFEENSVLNVKRFDALSEEWLEFIKENRSKGRLQHNYDAVFTVGKEEFLCQK</sequence>
<dbReference type="Pfam" id="PF13151">
    <property type="entry name" value="DUF3990"/>
    <property type="match status" value="1"/>
</dbReference>
<dbReference type="InterPro" id="IPR025051">
    <property type="entry name" value="DUF3990"/>
</dbReference>
<evidence type="ECO:0000313" key="1">
    <source>
        <dbReference type="EMBL" id="MBC5682373.1"/>
    </source>
</evidence>
<dbReference type="EMBL" id="JACOPE010000001">
    <property type="protein sequence ID" value="MBC5682373.1"/>
    <property type="molecule type" value="Genomic_DNA"/>
</dbReference>
<reference evidence="1 2" key="1">
    <citation type="submission" date="2020-08" db="EMBL/GenBank/DDBJ databases">
        <title>Genome public.</title>
        <authorList>
            <person name="Liu C."/>
            <person name="Sun Q."/>
        </authorList>
    </citation>
    <scope>NUCLEOTIDE SEQUENCE [LARGE SCALE GENOMIC DNA]</scope>
    <source>
        <strain evidence="1 2">NSJ-13</strain>
    </source>
</reference>
<keyword evidence="2" id="KW-1185">Reference proteome</keyword>
<gene>
    <name evidence="1" type="ORF">H8S40_02070</name>
</gene>
<proteinExistence type="predicted"/>
<evidence type="ECO:0000313" key="2">
    <source>
        <dbReference type="Proteomes" id="UP000631576"/>
    </source>
</evidence>
<dbReference type="RefSeq" id="WP_186864429.1">
    <property type="nucleotide sequence ID" value="NZ_JACOPE010000001.1"/>
</dbReference>
<protein>
    <submittedName>
        <fullName evidence="1">DUF3990 domain-containing protein</fullName>
    </submittedName>
</protein>
<organism evidence="1 2">
    <name type="scientific">Ruminococcus hominis</name>
    <dbReference type="NCBI Taxonomy" id="2763065"/>
    <lineage>
        <taxon>Bacteria</taxon>
        <taxon>Bacillati</taxon>
        <taxon>Bacillota</taxon>
        <taxon>Clostridia</taxon>
        <taxon>Eubacteriales</taxon>
        <taxon>Oscillospiraceae</taxon>
        <taxon>Ruminococcus</taxon>
    </lineage>
</organism>
<dbReference type="Proteomes" id="UP000631576">
    <property type="component" value="Unassembled WGS sequence"/>
</dbReference>